<keyword evidence="4" id="KW-0472">Membrane</keyword>
<reference evidence="6" key="1">
    <citation type="journal article" date="2014" name="Int. J. Syst. Evol. Microbiol.">
        <title>Complete genome sequence of Corynebacterium casei LMG S-19264T (=DSM 44701T), isolated from a smear-ripened cheese.</title>
        <authorList>
            <consortium name="US DOE Joint Genome Institute (JGI-PGF)"/>
            <person name="Walter F."/>
            <person name="Albersmeier A."/>
            <person name="Kalinowski J."/>
            <person name="Ruckert C."/>
        </authorList>
    </citation>
    <scope>NUCLEOTIDE SEQUENCE</scope>
    <source>
        <strain evidence="6">CGMCC 1.15493</strain>
    </source>
</reference>
<dbReference type="Pfam" id="PF08534">
    <property type="entry name" value="Redoxin"/>
    <property type="match status" value="1"/>
</dbReference>
<comment type="caution">
    <text evidence="6">The sequence shown here is derived from an EMBL/GenBank/DDBJ whole genome shotgun (WGS) entry which is preliminary data.</text>
</comment>
<sequence>MTTLVIGPLAFAGDRLALLATILFLLVAGAILAWRVDARLGSWAMTLVPLGLVAGRLGHVLVQPAGFIEEPLRILAISDGGFWLPAALAAAVAYTLYAFRAWRLRTWSLGALAATAFVWTVAWQLVATTEALAAPETSLALLDGETTTLSAFRGGPVVVNLWATWCPPCRREMPMLVKAAAERPDTAFVFANQGEGPGAIIQYLQRSGLVIPTLVLDQGFALARHYSVQGYPATLFLDADGVLQDIHFGEISRETLDAKLAKAGATP</sequence>
<feature type="transmembrane region" description="Helical" evidence="4">
    <location>
        <begin position="43"/>
        <end position="62"/>
    </location>
</feature>
<protein>
    <submittedName>
        <fullName evidence="6">Thiol:disulfide interchange protein</fullName>
    </submittedName>
</protein>
<evidence type="ECO:0000259" key="5">
    <source>
        <dbReference type="PROSITE" id="PS51352"/>
    </source>
</evidence>
<evidence type="ECO:0000256" key="2">
    <source>
        <dbReference type="ARBA" id="ARBA00022748"/>
    </source>
</evidence>
<dbReference type="InterPro" id="IPR036249">
    <property type="entry name" value="Thioredoxin-like_sf"/>
</dbReference>
<reference evidence="6" key="2">
    <citation type="submission" date="2020-09" db="EMBL/GenBank/DDBJ databases">
        <authorList>
            <person name="Sun Q."/>
            <person name="Zhou Y."/>
        </authorList>
    </citation>
    <scope>NUCLEOTIDE SEQUENCE</scope>
    <source>
        <strain evidence="6">CGMCC 1.15493</strain>
    </source>
</reference>
<feature type="transmembrane region" description="Helical" evidence="4">
    <location>
        <begin position="82"/>
        <end position="99"/>
    </location>
</feature>
<dbReference type="InterPro" id="IPR017937">
    <property type="entry name" value="Thioredoxin_CS"/>
</dbReference>
<dbReference type="GO" id="GO:0017004">
    <property type="term" value="P:cytochrome complex assembly"/>
    <property type="evidence" value="ECO:0007669"/>
    <property type="project" value="UniProtKB-KW"/>
</dbReference>
<keyword evidence="7" id="KW-1185">Reference proteome</keyword>
<gene>
    <name evidence="6" type="ORF">GCM10011335_20620</name>
</gene>
<dbReference type="CDD" id="cd02966">
    <property type="entry name" value="TlpA_like_family"/>
    <property type="match status" value="1"/>
</dbReference>
<dbReference type="InterPro" id="IPR013766">
    <property type="entry name" value="Thioredoxin_domain"/>
</dbReference>
<dbReference type="GO" id="GO:0030313">
    <property type="term" value="C:cell envelope"/>
    <property type="evidence" value="ECO:0007669"/>
    <property type="project" value="UniProtKB-SubCell"/>
</dbReference>
<dbReference type="SUPFAM" id="SSF52833">
    <property type="entry name" value="Thioredoxin-like"/>
    <property type="match status" value="1"/>
</dbReference>
<keyword evidence="3" id="KW-0676">Redox-active center</keyword>
<comment type="subcellular location">
    <subcellularLocation>
        <location evidence="1">Cell envelope</location>
    </subcellularLocation>
</comment>
<dbReference type="PROSITE" id="PS51352">
    <property type="entry name" value="THIOREDOXIN_2"/>
    <property type="match status" value="1"/>
</dbReference>
<accession>A0A917DAK6</accession>
<dbReference type="Gene3D" id="3.40.30.10">
    <property type="entry name" value="Glutaredoxin"/>
    <property type="match status" value="1"/>
</dbReference>
<dbReference type="PROSITE" id="PS00194">
    <property type="entry name" value="THIOREDOXIN_1"/>
    <property type="match status" value="1"/>
</dbReference>
<dbReference type="PANTHER" id="PTHR42852:SF18">
    <property type="entry name" value="CHROMOSOME UNDETERMINED SCAFFOLD_47, WHOLE GENOME SHOTGUN SEQUENCE"/>
    <property type="match status" value="1"/>
</dbReference>
<dbReference type="Proteomes" id="UP000613160">
    <property type="component" value="Unassembled WGS sequence"/>
</dbReference>
<keyword evidence="4" id="KW-0812">Transmembrane</keyword>
<keyword evidence="4" id="KW-1133">Transmembrane helix</keyword>
<dbReference type="InterPro" id="IPR050553">
    <property type="entry name" value="Thioredoxin_ResA/DsbE_sf"/>
</dbReference>
<organism evidence="6 7">
    <name type="scientific">Aureimonas glaciei</name>
    <dbReference type="NCBI Taxonomy" id="1776957"/>
    <lineage>
        <taxon>Bacteria</taxon>
        <taxon>Pseudomonadati</taxon>
        <taxon>Pseudomonadota</taxon>
        <taxon>Alphaproteobacteria</taxon>
        <taxon>Hyphomicrobiales</taxon>
        <taxon>Aurantimonadaceae</taxon>
        <taxon>Aureimonas</taxon>
    </lineage>
</organism>
<feature type="domain" description="Thioredoxin" evidence="5">
    <location>
        <begin position="128"/>
        <end position="265"/>
    </location>
</feature>
<dbReference type="InterPro" id="IPR013740">
    <property type="entry name" value="Redoxin"/>
</dbReference>
<feature type="transmembrane region" description="Helical" evidence="4">
    <location>
        <begin position="106"/>
        <end position="126"/>
    </location>
</feature>
<evidence type="ECO:0000256" key="4">
    <source>
        <dbReference type="SAM" id="Phobius"/>
    </source>
</evidence>
<dbReference type="PANTHER" id="PTHR42852">
    <property type="entry name" value="THIOL:DISULFIDE INTERCHANGE PROTEIN DSBE"/>
    <property type="match status" value="1"/>
</dbReference>
<proteinExistence type="predicted"/>
<dbReference type="RefSeq" id="WP_188850514.1">
    <property type="nucleotide sequence ID" value="NZ_BMJJ01000004.1"/>
</dbReference>
<name>A0A917DAK6_9HYPH</name>
<evidence type="ECO:0000313" key="6">
    <source>
        <dbReference type="EMBL" id="GGD17683.1"/>
    </source>
</evidence>
<dbReference type="AlphaFoldDB" id="A0A917DAK6"/>
<evidence type="ECO:0000256" key="3">
    <source>
        <dbReference type="ARBA" id="ARBA00023284"/>
    </source>
</evidence>
<feature type="transmembrane region" description="Helical" evidence="4">
    <location>
        <begin position="16"/>
        <end position="36"/>
    </location>
</feature>
<dbReference type="EMBL" id="BMJJ01000004">
    <property type="protein sequence ID" value="GGD17683.1"/>
    <property type="molecule type" value="Genomic_DNA"/>
</dbReference>
<evidence type="ECO:0000313" key="7">
    <source>
        <dbReference type="Proteomes" id="UP000613160"/>
    </source>
</evidence>
<keyword evidence="2" id="KW-0201">Cytochrome c-type biogenesis</keyword>
<dbReference type="GO" id="GO:0015036">
    <property type="term" value="F:disulfide oxidoreductase activity"/>
    <property type="evidence" value="ECO:0007669"/>
    <property type="project" value="UniProtKB-ARBA"/>
</dbReference>
<evidence type="ECO:0000256" key="1">
    <source>
        <dbReference type="ARBA" id="ARBA00004196"/>
    </source>
</evidence>